<reference evidence="2" key="1">
    <citation type="submission" date="2021-07" db="EMBL/GenBank/DDBJ databases">
        <authorList>
            <person name="Catto M.A."/>
            <person name="Jacobson A."/>
            <person name="Kennedy G."/>
            <person name="Labadie P."/>
            <person name="Hunt B.G."/>
            <person name="Srinivasan R."/>
        </authorList>
    </citation>
    <scope>NUCLEOTIDE SEQUENCE</scope>
    <source>
        <strain evidence="2">PL_HMW_Pooled</strain>
        <tissue evidence="2">Head</tissue>
    </source>
</reference>
<evidence type="ECO:0000256" key="1">
    <source>
        <dbReference type="SAM" id="MobiDB-lite"/>
    </source>
</evidence>
<proteinExistence type="predicted"/>
<evidence type="ECO:0000313" key="3">
    <source>
        <dbReference type="EMBL" id="KAK3930118.1"/>
    </source>
</evidence>
<reference evidence="2" key="2">
    <citation type="journal article" date="2023" name="BMC Genomics">
        <title>Pest status, molecular evolution, and epigenetic factors derived from the genome assembly of Frankliniella fusca, a thysanopteran phytovirus vector.</title>
        <authorList>
            <person name="Catto M.A."/>
            <person name="Labadie P.E."/>
            <person name="Jacobson A.L."/>
            <person name="Kennedy G.G."/>
            <person name="Srinivasan R."/>
            <person name="Hunt B.G."/>
        </authorList>
    </citation>
    <scope>NUCLEOTIDE SEQUENCE</scope>
    <source>
        <strain evidence="2">PL_HMW_Pooled</strain>
    </source>
</reference>
<evidence type="ECO:0000313" key="2">
    <source>
        <dbReference type="EMBL" id="KAK3930117.1"/>
    </source>
</evidence>
<feature type="non-terminal residue" evidence="2">
    <location>
        <position position="1"/>
    </location>
</feature>
<dbReference type="Proteomes" id="UP001219518">
    <property type="component" value="Unassembled WGS sequence"/>
</dbReference>
<dbReference type="AlphaFoldDB" id="A0AAE1HY67"/>
<evidence type="ECO:0000313" key="4">
    <source>
        <dbReference type="Proteomes" id="UP001219518"/>
    </source>
</evidence>
<dbReference type="EMBL" id="JAHWGI010001410">
    <property type="protein sequence ID" value="KAK3930117.1"/>
    <property type="molecule type" value="Genomic_DNA"/>
</dbReference>
<dbReference type="Gene3D" id="3.90.70.80">
    <property type="match status" value="1"/>
</dbReference>
<accession>A0AAE1HY67</accession>
<sequence>MPSRDPQPPALSTTVEPDPSPEDSATQEVVIGTGVQGTQTIFGDTNDVSVERDRELLDQGGQPVRFRFGGSRSLRVDSDGACLFQSFASIVSNEFLGQRSEDLLAFLRQRWDESETYIMAHIENPLTMFLRDIPRRQNGQPFESWEEFESWFRQERPKHAQIRIMVVLMTVLRWQESYHGTVVPDYMIDMMGPERFVHFLNPAHYFQFMSRETEFGTQNEIVNFSRLFRMRVRVADISLNRTIDSTDEPNIEWPWFALRFSGESLDGL</sequence>
<comment type="caution">
    <text evidence="2">The sequence shown here is derived from an EMBL/GenBank/DDBJ whole genome shotgun (WGS) entry which is preliminary data.</text>
</comment>
<protein>
    <submittedName>
        <fullName evidence="2">Beta-galactoside alpha-2,6-sialyltransferase 2</fullName>
    </submittedName>
</protein>
<organism evidence="2 4">
    <name type="scientific">Frankliniella fusca</name>
    <dbReference type="NCBI Taxonomy" id="407009"/>
    <lineage>
        <taxon>Eukaryota</taxon>
        <taxon>Metazoa</taxon>
        <taxon>Ecdysozoa</taxon>
        <taxon>Arthropoda</taxon>
        <taxon>Hexapoda</taxon>
        <taxon>Insecta</taxon>
        <taxon>Pterygota</taxon>
        <taxon>Neoptera</taxon>
        <taxon>Paraneoptera</taxon>
        <taxon>Thysanoptera</taxon>
        <taxon>Terebrantia</taxon>
        <taxon>Thripoidea</taxon>
        <taxon>Thripidae</taxon>
        <taxon>Frankliniella</taxon>
    </lineage>
</organism>
<dbReference type="EMBL" id="JAHWGI010001410">
    <property type="protein sequence ID" value="KAK3930118.1"/>
    <property type="molecule type" value="Genomic_DNA"/>
</dbReference>
<gene>
    <name evidence="2" type="ORF">KUF71_022817</name>
    <name evidence="3" type="ORF">KUF71_022818</name>
</gene>
<name>A0AAE1HY67_9NEOP</name>
<feature type="region of interest" description="Disordered" evidence="1">
    <location>
        <begin position="1"/>
        <end position="26"/>
    </location>
</feature>
<keyword evidence="4" id="KW-1185">Reference proteome</keyword>